<accession>A0A6I8NPL6</accession>
<keyword evidence="5" id="KW-1015">Disulfide bond</keyword>
<evidence type="ECO:0000256" key="7">
    <source>
        <dbReference type="RuleBase" id="RU004440"/>
    </source>
</evidence>
<dbReference type="SUPFAM" id="SSF53955">
    <property type="entry name" value="Lysozyme-like"/>
    <property type="match status" value="1"/>
</dbReference>
<evidence type="ECO:0000256" key="6">
    <source>
        <dbReference type="ARBA" id="ARBA00024656"/>
    </source>
</evidence>
<evidence type="ECO:0000313" key="11">
    <source>
        <dbReference type="Proteomes" id="UP000002279"/>
    </source>
</evidence>
<dbReference type="GeneTree" id="ENSGT00940000161810"/>
<dbReference type="GO" id="GO:0036126">
    <property type="term" value="C:sperm flagellum"/>
    <property type="evidence" value="ECO:0000318"/>
    <property type="project" value="GO_Central"/>
</dbReference>
<dbReference type="GO" id="GO:0001669">
    <property type="term" value="C:acrosomal vesicle"/>
    <property type="evidence" value="ECO:0000318"/>
    <property type="project" value="GO_Central"/>
</dbReference>
<dbReference type="InParanoid" id="A0A6I8NPL6"/>
<evidence type="ECO:0000256" key="1">
    <source>
        <dbReference type="ARBA" id="ARBA00010859"/>
    </source>
</evidence>
<evidence type="ECO:0000256" key="2">
    <source>
        <dbReference type="ARBA" id="ARBA00011780"/>
    </source>
</evidence>
<dbReference type="InterPro" id="IPR019799">
    <property type="entry name" value="Glyco_hydro_22_CS"/>
</dbReference>
<dbReference type="PRINTS" id="PR00135">
    <property type="entry name" value="LYZLACT"/>
</dbReference>
<comment type="subunit">
    <text evidence="2">Interacts with ASTL.</text>
</comment>
<dbReference type="RefSeq" id="XP_028913927.1">
    <property type="nucleotide sequence ID" value="XM_029058094.2"/>
</dbReference>
<dbReference type="InterPro" id="IPR000974">
    <property type="entry name" value="Glyco_hydro_22_lys"/>
</dbReference>
<dbReference type="Gene3D" id="1.10.530.10">
    <property type="match status" value="1"/>
</dbReference>
<organism evidence="10 11">
    <name type="scientific">Ornithorhynchus anatinus</name>
    <name type="common">Duckbill platypus</name>
    <dbReference type="NCBI Taxonomy" id="9258"/>
    <lineage>
        <taxon>Eukaryota</taxon>
        <taxon>Metazoa</taxon>
        <taxon>Chordata</taxon>
        <taxon>Craniata</taxon>
        <taxon>Vertebrata</taxon>
        <taxon>Euteleostomi</taxon>
        <taxon>Mammalia</taxon>
        <taxon>Monotremata</taxon>
        <taxon>Ornithorhynchidae</taxon>
        <taxon>Ornithorhynchus</taxon>
    </lineage>
</organism>
<dbReference type="PANTHER" id="PTHR11407:SF25">
    <property type="entry name" value="SPERM ACROSOME MEMBRANE-ASSOCIATED PROTEIN 3"/>
    <property type="match status" value="1"/>
</dbReference>
<sequence length="171" mass="18941">MRALAVPVPQGSELRALGLVLTPWSVVPVLLLWAGCLFATSEAKIYSRCELARTLQEAGLGGYRGYQVADWVCLAYYESGFDSGLEDYEIDGSTNNGIFQINSRLWCLGYQDPGANRCHLHCSDLLTANIKDDIVCAMKIVQTHRGLEAWSAWKTNCEGKDLAFWVEGCEL</sequence>
<dbReference type="PROSITE" id="PS00128">
    <property type="entry name" value="GLYCOSYL_HYDROL_F22_1"/>
    <property type="match status" value="1"/>
</dbReference>
<evidence type="ECO:0000256" key="8">
    <source>
        <dbReference type="SAM" id="Phobius"/>
    </source>
</evidence>
<comment type="function">
    <text evidence="6">Sperm surface membrane protein that may be involved in sperm-egg plasma membrane adhesion and fusion during fertilization. It could be a potential receptor for the egg oligosaccharide residue N-acetylglucosamine, which is present in the extracellular matrix over the egg plasma membrane. The processed form has no detectable bacteriolytic activity in vitro.</text>
</comment>
<keyword evidence="8" id="KW-0812">Transmembrane</keyword>
<evidence type="ECO:0000256" key="5">
    <source>
        <dbReference type="ARBA" id="ARBA00023157"/>
    </source>
</evidence>
<dbReference type="GO" id="GO:0003796">
    <property type="term" value="F:lysozyme activity"/>
    <property type="evidence" value="ECO:0007669"/>
    <property type="project" value="InterPro"/>
</dbReference>
<keyword evidence="8" id="KW-1133">Transmembrane helix</keyword>
<dbReference type="Ensembl" id="ENSOANT00000056365.1">
    <property type="protein sequence ID" value="ENSOANP00000043035.1"/>
    <property type="gene ID" value="ENSOANG00000048142.1"/>
</dbReference>
<dbReference type="SMART" id="SM00263">
    <property type="entry name" value="LYZ1"/>
    <property type="match status" value="1"/>
</dbReference>
<keyword evidence="4" id="KW-0494">Milk protein</keyword>
<evidence type="ECO:0000313" key="10">
    <source>
        <dbReference type="Ensembl" id="ENSOANP00000043035.1"/>
    </source>
</evidence>
<feature type="transmembrane region" description="Helical" evidence="8">
    <location>
        <begin position="16"/>
        <end position="38"/>
    </location>
</feature>
<dbReference type="OrthoDB" id="17373at2759"/>
<dbReference type="PANTHER" id="PTHR11407">
    <property type="entry name" value="LYSOZYME C"/>
    <property type="match status" value="1"/>
</dbReference>
<dbReference type="InterPro" id="IPR023346">
    <property type="entry name" value="Lysozyme-like_dom_sf"/>
</dbReference>
<dbReference type="PROSITE" id="PS51348">
    <property type="entry name" value="GLYCOSYL_HYDROL_F22_2"/>
    <property type="match status" value="1"/>
</dbReference>
<keyword evidence="11" id="KW-1185">Reference proteome</keyword>
<dbReference type="FunFam" id="1.10.530.10:FF:000001">
    <property type="entry name" value="Lysozyme C"/>
    <property type="match status" value="1"/>
</dbReference>
<dbReference type="KEGG" id="oaa:100089908"/>
<reference evidence="10" key="3">
    <citation type="submission" date="2025-09" db="UniProtKB">
        <authorList>
            <consortium name="Ensembl"/>
        </authorList>
    </citation>
    <scope>IDENTIFICATION</scope>
    <source>
        <strain evidence="10">Glennie</strain>
    </source>
</reference>
<evidence type="ECO:0000256" key="3">
    <source>
        <dbReference type="ARBA" id="ARBA00016370"/>
    </source>
</evidence>
<dbReference type="InterPro" id="IPR001916">
    <property type="entry name" value="Glyco_hydro_22"/>
</dbReference>
<protein>
    <recommendedName>
        <fullName evidence="3">Sperm acrosome membrane-associated protein 3</fullName>
    </recommendedName>
</protein>
<dbReference type="OMA" id="MYCTDLL"/>
<feature type="domain" description="Glycosyl hydrolases family 22 (GH22)" evidence="9">
    <location>
        <begin position="118"/>
        <end position="136"/>
    </location>
</feature>
<name>A0A6I8NPL6_ORNAN</name>
<dbReference type="GO" id="GO:0007342">
    <property type="term" value="P:fusion of sperm to egg plasma membrane involved in single fertilization"/>
    <property type="evidence" value="ECO:0000318"/>
    <property type="project" value="GO_Central"/>
</dbReference>
<keyword evidence="8" id="KW-0472">Membrane</keyword>
<dbReference type="AlphaFoldDB" id="A0A6I8NPL6"/>
<dbReference type="PRINTS" id="PR00137">
    <property type="entry name" value="LYSOZYME"/>
</dbReference>
<dbReference type="GeneID" id="100089908"/>
<proteinExistence type="inferred from homology"/>
<dbReference type="Bgee" id="ENSOANG00000048142">
    <property type="expression patterns" value="Expressed in testis"/>
</dbReference>
<dbReference type="CDD" id="cd16897">
    <property type="entry name" value="LYZ_C"/>
    <property type="match status" value="1"/>
</dbReference>
<gene>
    <name evidence="10" type="primary">LOC100089908</name>
</gene>
<evidence type="ECO:0000256" key="4">
    <source>
        <dbReference type="ARBA" id="ARBA00022743"/>
    </source>
</evidence>
<comment type="similarity">
    <text evidence="1 7">Belongs to the glycosyl hydrolase 22 family.</text>
</comment>
<reference evidence="10 11" key="1">
    <citation type="journal article" date="2008" name="Nature">
        <title>Genome analysis of the platypus reveals unique signatures of evolution.</title>
        <authorList>
            <person name="Warren W.C."/>
            <person name="Hillier L.W."/>
            <person name="Marshall Graves J.A."/>
            <person name="Birney E."/>
            <person name="Ponting C.P."/>
            <person name="Grutzner F."/>
            <person name="Belov K."/>
            <person name="Miller W."/>
            <person name="Clarke L."/>
            <person name="Chinwalla A.T."/>
            <person name="Yang S.P."/>
            <person name="Heger A."/>
            <person name="Locke D.P."/>
            <person name="Miethke P."/>
            <person name="Waters P.D."/>
            <person name="Veyrunes F."/>
            <person name="Fulton L."/>
            <person name="Fulton B."/>
            <person name="Graves T."/>
            <person name="Wallis J."/>
            <person name="Puente X.S."/>
            <person name="Lopez-Otin C."/>
            <person name="Ordonez G.R."/>
            <person name="Eichler E.E."/>
            <person name="Chen L."/>
            <person name="Cheng Z."/>
            <person name="Deakin J.E."/>
            <person name="Alsop A."/>
            <person name="Thompson K."/>
            <person name="Kirby P."/>
            <person name="Papenfuss A.T."/>
            <person name="Wakefield M.J."/>
            <person name="Olender T."/>
            <person name="Lancet D."/>
            <person name="Huttley G.A."/>
            <person name="Smit A.F."/>
            <person name="Pask A."/>
            <person name="Temple-Smith P."/>
            <person name="Batzer M.A."/>
            <person name="Walker J.A."/>
            <person name="Konkel M.K."/>
            <person name="Harris R.S."/>
            <person name="Whittington C.M."/>
            <person name="Wong E.S."/>
            <person name="Gemmell N.J."/>
            <person name="Buschiazzo E."/>
            <person name="Vargas Jentzsch I.M."/>
            <person name="Merkel A."/>
            <person name="Schmitz J."/>
            <person name="Zemann A."/>
            <person name="Churakov G."/>
            <person name="Kriegs J.O."/>
            <person name="Brosius J."/>
            <person name="Murchison E.P."/>
            <person name="Sachidanandam R."/>
            <person name="Smith C."/>
            <person name="Hannon G.J."/>
            <person name="Tsend-Ayush E."/>
            <person name="McMillan D."/>
            <person name="Attenborough R."/>
            <person name="Rens W."/>
            <person name="Ferguson-Smith M."/>
            <person name="Lefevre C.M."/>
            <person name="Sharp J.A."/>
            <person name="Nicholas K.R."/>
            <person name="Ray D.A."/>
            <person name="Kube M."/>
            <person name="Reinhardt R."/>
            <person name="Pringle T.H."/>
            <person name="Taylor J."/>
            <person name="Jones R.C."/>
            <person name="Nixon B."/>
            <person name="Dacheux J.L."/>
            <person name="Niwa H."/>
            <person name="Sekita Y."/>
            <person name="Huang X."/>
            <person name="Stark A."/>
            <person name="Kheradpour P."/>
            <person name="Kellis M."/>
            <person name="Flicek P."/>
            <person name="Chen Y."/>
            <person name="Webber C."/>
            <person name="Hardison R."/>
            <person name="Nelson J."/>
            <person name="Hallsworth-Pepin K."/>
            <person name="Delehaunty K."/>
            <person name="Markovic C."/>
            <person name="Minx P."/>
            <person name="Feng Y."/>
            <person name="Kremitzki C."/>
            <person name="Mitreva M."/>
            <person name="Glasscock J."/>
            <person name="Wylie T."/>
            <person name="Wohldmann P."/>
            <person name="Thiru P."/>
            <person name="Nhan M.N."/>
            <person name="Pohl C.S."/>
            <person name="Smith S.M."/>
            <person name="Hou S."/>
            <person name="Nefedov M."/>
            <person name="de Jong P.J."/>
            <person name="Renfree M.B."/>
            <person name="Mardis E.R."/>
            <person name="Wilson R.K."/>
        </authorList>
    </citation>
    <scope>NUCLEOTIDE SEQUENCE [LARGE SCALE GENOMIC DNA]</scope>
    <source>
        <strain evidence="10 11">Glennie</strain>
    </source>
</reference>
<dbReference type="FunCoup" id="A0A6I8NPL6">
    <property type="interactions" value="18"/>
</dbReference>
<dbReference type="Pfam" id="PF00062">
    <property type="entry name" value="Lys"/>
    <property type="match status" value="1"/>
</dbReference>
<reference evidence="10" key="2">
    <citation type="submission" date="2025-08" db="UniProtKB">
        <authorList>
            <consortium name="Ensembl"/>
        </authorList>
    </citation>
    <scope>IDENTIFICATION</scope>
    <source>
        <strain evidence="10">Glennie</strain>
    </source>
</reference>
<evidence type="ECO:0000259" key="9">
    <source>
        <dbReference type="PROSITE" id="PS00128"/>
    </source>
</evidence>
<dbReference type="Proteomes" id="UP000002279">
    <property type="component" value="Chromosome 2"/>
</dbReference>